<evidence type="ECO:0000313" key="2">
    <source>
        <dbReference type="EMBL" id="KFU78456.1"/>
    </source>
</evidence>
<keyword evidence="1" id="KW-0472">Membrane</keyword>
<dbReference type="Proteomes" id="UP000256220">
    <property type="component" value="Unassembled WGS sequence"/>
</dbReference>
<keyword evidence="1" id="KW-0812">Transmembrane</keyword>
<dbReference type="AlphaFoldDB" id="A0A2P2FP23"/>
<name>A0A2P2FP23_AMYLU</name>
<comment type="caution">
    <text evidence="2">The sequence shown here is derived from an EMBL/GenBank/DDBJ whole genome shotgun (WGS) entry which is preliminary data.</text>
</comment>
<protein>
    <submittedName>
        <fullName evidence="2">Uncharacterized protein</fullName>
    </submittedName>
</protein>
<proteinExistence type="predicted"/>
<reference evidence="2 3" key="1">
    <citation type="journal article" date="2014" name="Genome Announc.">
        <title>Draft Genome Sequence of Amycolatopsis lurida NRRL 2430, Producer of the Glycopeptide Family Antibiotic Ristocetin.</title>
        <authorList>
            <person name="Kwun M.J."/>
            <person name="Hong H.J."/>
        </authorList>
    </citation>
    <scope>NUCLEOTIDE SEQUENCE [LARGE SCALE GENOMIC DNA]</scope>
    <source>
        <strain evidence="2 3">NRRL 2430</strain>
    </source>
</reference>
<sequence>MREEWIVLVAAMAGMLAGGAMTFRYAIRAGQASGERSLQAQLLSAEQGLKMRLEAEARRRMQEKLEESYGKLMGWFFELDMVVDSVWIGIHSTDQEIIEETRMTLHKWPWVTLKPPQYVASTQQYWSVAVRDLIEKFYGDTVDFVKFAQIVIRSVDDAKDGDDVKDQAMEKVWEGRGKLRESIAKIREQAGVELMHPERDLWQSIR</sequence>
<feature type="transmembrane region" description="Helical" evidence="1">
    <location>
        <begin position="6"/>
        <end position="27"/>
    </location>
</feature>
<keyword evidence="3" id="KW-1185">Reference proteome</keyword>
<dbReference type="EMBL" id="JFBM01000024">
    <property type="protein sequence ID" value="KFU78456.1"/>
    <property type="molecule type" value="Genomic_DNA"/>
</dbReference>
<gene>
    <name evidence="2" type="ORF">BB31_25115</name>
</gene>
<organism evidence="2 3">
    <name type="scientific">Amycolatopsis lurida NRRL 2430</name>
    <dbReference type="NCBI Taxonomy" id="1460371"/>
    <lineage>
        <taxon>Bacteria</taxon>
        <taxon>Bacillati</taxon>
        <taxon>Actinomycetota</taxon>
        <taxon>Actinomycetes</taxon>
        <taxon>Pseudonocardiales</taxon>
        <taxon>Pseudonocardiaceae</taxon>
        <taxon>Amycolatopsis</taxon>
    </lineage>
</organism>
<evidence type="ECO:0000313" key="3">
    <source>
        <dbReference type="Proteomes" id="UP000256220"/>
    </source>
</evidence>
<accession>A0A2P2FP23</accession>
<evidence type="ECO:0000256" key="1">
    <source>
        <dbReference type="SAM" id="Phobius"/>
    </source>
</evidence>
<keyword evidence="1" id="KW-1133">Transmembrane helix</keyword>